<feature type="domain" description="SUF system FeS cluster assembly SufBD N-terminal" evidence="3">
    <location>
        <begin position="6"/>
        <end position="160"/>
    </location>
</feature>
<dbReference type="InterPro" id="IPR045595">
    <property type="entry name" value="SufBD_N"/>
</dbReference>
<evidence type="ECO:0000313" key="4">
    <source>
        <dbReference type="EMBL" id="HAN29330.1"/>
    </source>
</evidence>
<comment type="caution">
    <text evidence="4">The sequence shown here is derived from an EMBL/GenBank/DDBJ whole genome shotgun (WGS) entry which is preliminary data.</text>
</comment>
<evidence type="ECO:0000256" key="1">
    <source>
        <dbReference type="ARBA" id="ARBA00043967"/>
    </source>
</evidence>
<evidence type="ECO:0000259" key="3">
    <source>
        <dbReference type="Pfam" id="PF19295"/>
    </source>
</evidence>
<accession>A0A3C1KRJ2</accession>
<sequence>MSDFMQQALAAAARTAPAWLEPVQARGRDAWSKTALPTRKTEAWKYTSLQPLQQTFSAPATESARSPLDDIPLPALDGPTLVFADGHYRAELSHGELPAGLNLVRFADANSEQAARIAAALGSALQPGRHVFAPLNDATLADGVFMEVAANAHIDTPVHIAWLTTGQNESISITQRLLVCLAENSSATLVESFANTATGGTAFTNGITELLLARGAQLNHYRLHLEQGDAVHIGGVHARQEADSLLNGFHLALGSALKRIDLVVDHQGSGAHCALDGLYLPRGTETVDYHTCIEHAVPHCTSQERFRGIIADEATAVFNGRIHIHPQAQKTRAELSNKNLLTSNKAEINTKPELEIYADDVQCAHGATVAQLDPLALHYLRTRGVPREEAEVMLSYGFINELVEAIAQPAVQAFLKPLLARRFARDARLTRHIL</sequence>
<dbReference type="AlphaFoldDB" id="A0A3C1KRJ2"/>
<evidence type="ECO:0000313" key="5">
    <source>
        <dbReference type="Proteomes" id="UP000259273"/>
    </source>
</evidence>
<dbReference type="EMBL" id="DMND01000223">
    <property type="protein sequence ID" value="HAN29330.1"/>
    <property type="molecule type" value="Genomic_DNA"/>
</dbReference>
<feature type="domain" description="SUF system FeS cluster assembly SufBD core" evidence="2">
    <location>
        <begin position="169"/>
        <end position="398"/>
    </location>
</feature>
<dbReference type="Proteomes" id="UP000259273">
    <property type="component" value="Unassembled WGS sequence"/>
</dbReference>
<dbReference type="Pfam" id="PF19295">
    <property type="entry name" value="SufBD_N"/>
    <property type="match status" value="1"/>
</dbReference>
<dbReference type="PANTHER" id="PTHR43575">
    <property type="entry name" value="PROTEIN ABCI7, CHLOROPLASTIC"/>
    <property type="match status" value="1"/>
</dbReference>
<dbReference type="GO" id="GO:0016226">
    <property type="term" value="P:iron-sulfur cluster assembly"/>
    <property type="evidence" value="ECO:0007669"/>
    <property type="project" value="InterPro"/>
</dbReference>
<dbReference type="InterPro" id="IPR055346">
    <property type="entry name" value="Fe-S_cluster_assembly_SufBD"/>
</dbReference>
<gene>
    <name evidence="4" type="primary">sufD</name>
    <name evidence="4" type="ORF">DCP75_16725</name>
</gene>
<proteinExistence type="inferred from homology"/>
<name>A0A3C1KRJ2_9GAMM</name>
<comment type="similarity">
    <text evidence="1">Belongs to the iron-sulfur cluster assembly SufBD family.</text>
</comment>
<dbReference type="InterPro" id="IPR000825">
    <property type="entry name" value="SUF_FeS_clus_asmbl_SufBD_core"/>
</dbReference>
<protein>
    <submittedName>
        <fullName evidence="4">Fe-S cluster assembly protein SufD</fullName>
    </submittedName>
</protein>
<dbReference type="SUPFAM" id="SSF101960">
    <property type="entry name" value="Stabilizer of iron transporter SufD"/>
    <property type="match status" value="1"/>
</dbReference>
<dbReference type="PANTHER" id="PTHR43575:SF1">
    <property type="entry name" value="PROTEIN ABCI7, CHLOROPLASTIC"/>
    <property type="match status" value="1"/>
</dbReference>
<evidence type="ECO:0000259" key="2">
    <source>
        <dbReference type="Pfam" id="PF01458"/>
    </source>
</evidence>
<dbReference type="InterPro" id="IPR011542">
    <property type="entry name" value="SUF_FeS_clus_asmbl_SufD"/>
</dbReference>
<dbReference type="Pfam" id="PF01458">
    <property type="entry name" value="SUFBD_core"/>
    <property type="match status" value="1"/>
</dbReference>
<reference evidence="4 5" key="1">
    <citation type="journal article" date="2018" name="Nat. Biotechnol.">
        <title>A standardized bacterial taxonomy based on genome phylogeny substantially revises the tree of life.</title>
        <authorList>
            <person name="Parks D.H."/>
            <person name="Chuvochina M."/>
            <person name="Waite D.W."/>
            <person name="Rinke C."/>
            <person name="Skarshewski A."/>
            <person name="Chaumeil P.A."/>
            <person name="Hugenholtz P."/>
        </authorList>
    </citation>
    <scope>NUCLEOTIDE SEQUENCE [LARGE SCALE GENOMIC DNA]</scope>
    <source>
        <strain evidence="4">UBA9158</strain>
    </source>
</reference>
<dbReference type="STRING" id="1121937.GCA_000423125_01276"/>
<organism evidence="4 5">
    <name type="scientific">Haliea salexigens</name>
    <dbReference type="NCBI Taxonomy" id="287487"/>
    <lineage>
        <taxon>Bacteria</taxon>
        <taxon>Pseudomonadati</taxon>
        <taxon>Pseudomonadota</taxon>
        <taxon>Gammaproteobacteria</taxon>
        <taxon>Cellvibrionales</taxon>
        <taxon>Halieaceae</taxon>
        <taxon>Haliea</taxon>
    </lineage>
</organism>
<dbReference type="NCBIfam" id="TIGR01981">
    <property type="entry name" value="sufD"/>
    <property type="match status" value="1"/>
</dbReference>
<dbReference type="InterPro" id="IPR037284">
    <property type="entry name" value="SUF_FeS_clus_asmbl_SufBD_sf"/>
</dbReference>